<accession>A0ABR1UAF3</accession>
<sequence length="245" mass="27290">MLRDYRTLLPHGEGDFARSYVQFQETGCPCPGVQLDRFIEGIPFRRSDASHRLYQALCNTPSNIATSAKSKRSFHIKKDARFLENATSTAIPCYGGSLYNHSFPLGFDAMPSRLGRPPSPPPAQPKLHPYSTFETGLPLQFTHPGRAAVTLGQQRQAAPAAACVRGRRPELVYGFCARLRSYHGVVGLSTHLVQRHRDRSAECKLFEVRRVTRVWKHSVEVGRAGDGCDVATWAKLKQVKNDKAS</sequence>
<gene>
    <name evidence="1" type="ORF">PG993_001098</name>
</gene>
<evidence type="ECO:0000313" key="2">
    <source>
        <dbReference type="Proteomes" id="UP001444661"/>
    </source>
</evidence>
<dbReference type="EMBL" id="JAQQWK010000001">
    <property type="protein sequence ID" value="KAK8055871.1"/>
    <property type="molecule type" value="Genomic_DNA"/>
</dbReference>
<keyword evidence="2" id="KW-1185">Reference proteome</keyword>
<comment type="caution">
    <text evidence="1">The sequence shown here is derived from an EMBL/GenBank/DDBJ whole genome shotgun (WGS) entry which is preliminary data.</text>
</comment>
<proteinExistence type="predicted"/>
<protein>
    <submittedName>
        <fullName evidence="1">Uncharacterized protein</fullName>
    </submittedName>
</protein>
<dbReference type="Proteomes" id="UP001444661">
    <property type="component" value="Unassembled WGS sequence"/>
</dbReference>
<organism evidence="1 2">
    <name type="scientific">Apiospora rasikravindrae</name>
    <dbReference type="NCBI Taxonomy" id="990691"/>
    <lineage>
        <taxon>Eukaryota</taxon>
        <taxon>Fungi</taxon>
        <taxon>Dikarya</taxon>
        <taxon>Ascomycota</taxon>
        <taxon>Pezizomycotina</taxon>
        <taxon>Sordariomycetes</taxon>
        <taxon>Xylariomycetidae</taxon>
        <taxon>Amphisphaeriales</taxon>
        <taxon>Apiosporaceae</taxon>
        <taxon>Apiospora</taxon>
    </lineage>
</organism>
<evidence type="ECO:0000313" key="1">
    <source>
        <dbReference type="EMBL" id="KAK8055871.1"/>
    </source>
</evidence>
<reference evidence="1 2" key="1">
    <citation type="submission" date="2023-01" db="EMBL/GenBank/DDBJ databases">
        <title>Analysis of 21 Apiospora genomes using comparative genomics revels a genus with tremendous synthesis potential of carbohydrate active enzymes and secondary metabolites.</title>
        <authorList>
            <person name="Sorensen T."/>
        </authorList>
    </citation>
    <scope>NUCLEOTIDE SEQUENCE [LARGE SCALE GENOMIC DNA]</scope>
    <source>
        <strain evidence="1 2">CBS 33761</strain>
    </source>
</reference>
<name>A0ABR1UAF3_9PEZI</name>